<dbReference type="AlphaFoldDB" id="A0A3D9RWT8"/>
<dbReference type="SUPFAM" id="SSF52218">
    <property type="entry name" value="Flavoproteins"/>
    <property type="match status" value="1"/>
</dbReference>
<comment type="caution">
    <text evidence="2">The sequence shown here is derived from an EMBL/GenBank/DDBJ whole genome shotgun (WGS) entry which is preliminary data.</text>
</comment>
<dbReference type="Pfam" id="PF03358">
    <property type="entry name" value="FMN_red"/>
    <property type="match status" value="1"/>
</dbReference>
<dbReference type="GO" id="GO:0005829">
    <property type="term" value="C:cytosol"/>
    <property type="evidence" value="ECO:0007669"/>
    <property type="project" value="TreeGrafter"/>
</dbReference>
<evidence type="ECO:0000259" key="1">
    <source>
        <dbReference type="Pfam" id="PF03358"/>
    </source>
</evidence>
<protein>
    <submittedName>
        <fullName evidence="2">NAD(P)H-dependent FMN reductase</fullName>
    </submittedName>
</protein>
<dbReference type="EMBL" id="QTTQ01000010">
    <property type="protein sequence ID" value="REE82261.1"/>
    <property type="molecule type" value="Genomic_DNA"/>
</dbReference>
<dbReference type="Gene3D" id="3.40.50.360">
    <property type="match status" value="1"/>
</dbReference>
<keyword evidence="3" id="KW-1185">Reference proteome</keyword>
<dbReference type="InterPro" id="IPR005025">
    <property type="entry name" value="FMN_Rdtase-like_dom"/>
</dbReference>
<dbReference type="GO" id="GO:0016491">
    <property type="term" value="F:oxidoreductase activity"/>
    <property type="evidence" value="ECO:0007669"/>
    <property type="project" value="InterPro"/>
</dbReference>
<evidence type="ECO:0000313" key="2">
    <source>
        <dbReference type="EMBL" id="REE82261.1"/>
    </source>
</evidence>
<dbReference type="PANTHER" id="PTHR30543">
    <property type="entry name" value="CHROMATE REDUCTASE"/>
    <property type="match status" value="1"/>
</dbReference>
<name>A0A3D9RWT8_9FLAO</name>
<feature type="domain" description="NADPH-dependent FMN reductase-like" evidence="1">
    <location>
        <begin position="3"/>
        <end position="144"/>
    </location>
</feature>
<gene>
    <name evidence="2" type="ORF">BX611_1807</name>
</gene>
<accession>A0A3D9RWT8</accession>
<dbReference type="Proteomes" id="UP000256429">
    <property type="component" value="Unassembled WGS sequence"/>
</dbReference>
<dbReference type="GO" id="GO:0010181">
    <property type="term" value="F:FMN binding"/>
    <property type="evidence" value="ECO:0007669"/>
    <property type="project" value="TreeGrafter"/>
</dbReference>
<dbReference type="InterPro" id="IPR050712">
    <property type="entry name" value="NAD(P)H-dep_reductase"/>
</dbReference>
<organism evidence="2 3">
    <name type="scientific">Lutibacter oceani</name>
    <dbReference type="NCBI Taxonomy" id="1853311"/>
    <lineage>
        <taxon>Bacteria</taxon>
        <taxon>Pseudomonadati</taxon>
        <taxon>Bacteroidota</taxon>
        <taxon>Flavobacteriia</taxon>
        <taxon>Flavobacteriales</taxon>
        <taxon>Flavobacteriaceae</taxon>
        <taxon>Lutibacter</taxon>
    </lineage>
</organism>
<dbReference type="OrthoDB" id="5767802at2"/>
<dbReference type="RefSeq" id="WP_115880270.1">
    <property type="nucleotide sequence ID" value="NZ_QTTQ01000010.1"/>
</dbReference>
<dbReference type="InterPro" id="IPR029039">
    <property type="entry name" value="Flavoprotein-like_sf"/>
</dbReference>
<sequence length="176" mass="19791">MKKIITIGGSNSINSINKIFAEYTGELMKNVELIKIDLNDYNLPMFSIDVENEQGFSEDLVTLNKLFNAADGFVVSLAEHNGAYSTAFKNAFDWLSRVNGKVWRDKPMLLLTAAPGERGGITMLEIALGRFPYMGAKIVGSMSFPFFNDNFKNGKIVNEDLQKHHFKLVEDFQKVI</sequence>
<proteinExistence type="predicted"/>
<reference evidence="2 3" key="1">
    <citation type="submission" date="2018-08" db="EMBL/GenBank/DDBJ databases">
        <title>Genomic Encyclopedia of Type Strains, Phase III (KMG-III): the genomes of soil and plant-associated and newly described type strains.</title>
        <authorList>
            <person name="Whitman W."/>
        </authorList>
    </citation>
    <scope>NUCLEOTIDE SEQUENCE [LARGE SCALE GENOMIC DNA]</scope>
    <source>
        <strain evidence="2 3">325-5</strain>
    </source>
</reference>
<evidence type="ECO:0000313" key="3">
    <source>
        <dbReference type="Proteomes" id="UP000256429"/>
    </source>
</evidence>
<dbReference type="PANTHER" id="PTHR30543:SF21">
    <property type="entry name" value="NAD(P)H-DEPENDENT FMN REDUCTASE LOT6"/>
    <property type="match status" value="1"/>
</dbReference>